<keyword evidence="3" id="KW-1185">Reference proteome</keyword>
<evidence type="ECO:0000256" key="1">
    <source>
        <dbReference type="SAM" id="Phobius"/>
    </source>
</evidence>
<keyword evidence="1" id="KW-1133">Transmembrane helix</keyword>
<feature type="transmembrane region" description="Helical" evidence="1">
    <location>
        <begin position="12"/>
        <end position="32"/>
    </location>
</feature>
<proteinExistence type="predicted"/>
<evidence type="ECO:0000313" key="2">
    <source>
        <dbReference type="EnsemblPlants" id="KQL29036"/>
    </source>
</evidence>
<keyword evidence="1" id="KW-0472">Membrane</keyword>
<dbReference type="HOGENOM" id="CLU_2578398_0_0_1"/>
<dbReference type="EnsemblPlants" id="KQL29036">
    <property type="protein sequence ID" value="KQL29036"/>
    <property type="gene ID" value="SETIT_020365mg"/>
</dbReference>
<organism evidence="2 3">
    <name type="scientific">Setaria italica</name>
    <name type="common">Foxtail millet</name>
    <name type="synonym">Panicum italicum</name>
    <dbReference type="NCBI Taxonomy" id="4555"/>
    <lineage>
        <taxon>Eukaryota</taxon>
        <taxon>Viridiplantae</taxon>
        <taxon>Streptophyta</taxon>
        <taxon>Embryophyta</taxon>
        <taxon>Tracheophyta</taxon>
        <taxon>Spermatophyta</taxon>
        <taxon>Magnoliopsida</taxon>
        <taxon>Liliopsida</taxon>
        <taxon>Poales</taxon>
        <taxon>Poaceae</taxon>
        <taxon>PACMAD clade</taxon>
        <taxon>Panicoideae</taxon>
        <taxon>Panicodae</taxon>
        <taxon>Paniceae</taxon>
        <taxon>Cenchrinae</taxon>
        <taxon>Setaria</taxon>
    </lineage>
</organism>
<dbReference type="EMBL" id="AGNK02000159">
    <property type="status" value="NOT_ANNOTATED_CDS"/>
    <property type="molecule type" value="Genomic_DNA"/>
</dbReference>
<dbReference type="Proteomes" id="UP000004995">
    <property type="component" value="Unassembled WGS sequence"/>
</dbReference>
<feature type="transmembrane region" description="Helical" evidence="1">
    <location>
        <begin position="63"/>
        <end position="80"/>
    </location>
</feature>
<dbReference type="InParanoid" id="K3Z1E7"/>
<accession>K3Z1E7</accession>
<name>K3Z1E7_SETIT</name>
<reference evidence="3" key="1">
    <citation type="journal article" date="2012" name="Nat. Biotechnol.">
        <title>Reference genome sequence of the model plant Setaria.</title>
        <authorList>
            <person name="Bennetzen J.L."/>
            <person name="Schmutz J."/>
            <person name="Wang H."/>
            <person name="Percifield R."/>
            <person name="Hawkins J."/>
            <person name="Pontaroli A.C."/>
            <person name="Estep M."/>
            <person name="Feng L."/>
            <person name="Vaughn J.N."/>
            <person name="Grimwood J."/>
            <person name="Jenkins J."/>
            <person name="Barry K."/>
            <person name="Lindquist E."/>
            <person name="Hellsten U."/>
            <person name="Deshpande S."/>
            <person name="Wang X."/>
            <person name="Wu X."/>
            <person name="Mitros T."/>
            <person name="Triplett J."/>
            <person name="Yang X."/>
            <person name="Ye C.Y."/>
            <person name="Mauro-Herrera M."/>
            <person name="Wang L."/>
            <person name="Li P."/>
            <person name="Sharma M."/>
            <person name="Sharma R."/>
            <person name="Ronald P.C."/>
            <person name="Panaud O."/>
            <person name="Kellogg E.A."/>
            <person name="Brutnell T.P."/>
            <person name="Doust A.N."/>
            <person name="Tuskan G.A."/>
            <person name="Rokhsar D."/>
            <person name="Devos K.M."/>
        </authorList>
    </citation>
    <scope>NUCLEOTIDE SEQUENCE [LARGE SCALE GENOMIC DNA]</scope>
    <source>
        <strain evidence="3">cv. Yugu1</strain>
    </source>
</reference>
<sequence length="81" mass="9011">MHICCVADQRGTLLFSQGCCSTILLSLFVFIARRVIKVTVMADVPDFYGKITVGHFSDGKTQIIVSLSGEFSILTCFFWVK</sequence>
<protein>
    <submittedName>
        <fullName evidence="2">Uncharacterized protein</fullName>
    </submittedName>
</protein>
<dbReference type="Gramene" id="KQL29036">
    <property type="protein sequence ID" value="KQL29036"/>
    <property type="gene ID" value="SETIT_020365mg"/>
</dbReference>
<reference evidence="2" key="2">
    <citation type="submission" date="2018-08" db="UniProtKB">
        <authorList>
            <consortium name="EnsemblPlants"/>
        </authorList>
    </citation>
    <scope>IDENTIFICATION</scope>
    <source>
        <strain evidence="2">Yugu1</strain>
    </source>
</reference>
<keyword evidence="1" id="KW-0812">Transmembrane</keyword>
<evidence type="ECO:0000313" key="3">
    <source>
        <dbReference type="Proteomes" id="UP000004995"/>
    </source>
</evidence>
<dbReference type="AlphaFoldDB" id="K3Z1E7"/>